<evidence type="ECO:0000313" key="5">
    <source>
        <dbReference type="EMBL" id="CAI8039833.1"/>
    </source>
</evidence>
<dbReference type="PANTHER" id="PTHR13794">
    <property type="entry name" value="ENOLASE SUPERFAMILY, MANDELATE RACEMASE"/>
    <property type="match status" value="1"/>
</dbReference>
<dbReference type="SUPFAM" id="SSF51604">
    <property type="entry name" value="Enolase C-terminal domain-like"/>
    <property type="match status" value="1"/>
</dbReference>
<protein>
    <submittedName>
        <fullName evidence="5">D-galactarolactone cycloisomerase</fullName>
    </submittedName>
</protein>
<gene>
    <name evidence="5" type="ORF">GBAR_LOCUS22201</name>
</gene>
<dbReference type="Gene3D" id="3.30.390.10">
    <property type="entry name" value="Enolase-like, N-terminal domain"/>
    <property type="match status" value="1"/>
</dbReference>
<evidence type="ECO:0000256" key="3">
    <source>
        <dbReference type="ARBA" id="ARBA00022842"/>
    </source>
</evidence>
<accession>A0AA35WZN2</accession>
<dbReference type="GO" id="GO:0016052">
    <property type="term" value="P:carbohydrate catabolic process"/>
    <property type="evidence" value="ECO:0007669"/>
    <property type="project" value="TreeGrafter"/>
</dbReference>
<dbReference type="InterPro" id="IPR036849">
    <property type="entry name" value="Enolase-like_C_sf"/>
</dbReference>
<name>A0AA35WZN2_GEOBA</name>
<dbReference type="GO" id="GO:0000287">
    <property type="term" value="F:magnesium ion binding"/>
    <property type="evidence" value="ECO:0007669"/>
    <property type="project" value="TreeGrafter"/>
</dbReference>
<dbReference type="SMART" id="SM00922">
    <property type="entry name" value="MR_MLE"/>
    <property type="match status" value="1"/>
</dbReference>
<comment type="cofactor">
    <cofactor evidence="1">
        <name>Mg(2+)</name>
        <dbReference type="ChEBI" id="CHEBI:18420"/>
    </cofactor>
</comment>
<keyword evidence="6" id="KW-1185">Reference proteome</keyword>
<dbReference type="Proteomes" id="UP001174909">
    <property type="component" value="Unassembled WGS sequence"/>
</dbReference>
<evidence type="ECO:0000259" key="4">
    <source>
        <dbReference type="SMART" id="SM00922"/>
    </source>
</evidence>
<dbReference type="InterPro" id="IPR013342">
    <property type="entry name" value="Mandelate_racemase_C"/>
</dbReference>
<dbReference type="InterPro" id="IPR029065">
    <property type="entry name" value="Enolase_C-like"/>
</dbReference>
<dbReference type="AlphaFoldDB" id="A0AA35WZN2"/>
<comment type="caution">
    <text evidence="5">The sequence shown here is derived from an EMBL/GenBank/DDBJ whole genome shotgun (WGS) entry which is preliminary data.</text>
</comment>
<dbReference type="PANTHER" id="PTHR13794:SF58">
    <property type="entry name" value="MITOCHONDRIAL ENOLASE SUPERFAMILY MEMBER 1"/>
    <property type="match status" value="1"/>
</dbReference>
<dbReference type="InterPro" id="IPR029017">
    <property type="entry name" value="Enolase-like_N"/>
</dbReference>
<dbReference type="EMBL" id="CASHTH010003067">
    <property type="protein sequence ID" value="CAI8039833.1"/>
    <property type="molecule type" value="Genomic_DNA"/>
</dbReference>
<dbReference type="GO" id="GO:0016836">
    <property type="term" value="F:hydro-lyase activity"/>
    <property type="evidence" value="ECO:0007669"/>
    <property type="project" value="TreeGrafter"/>
</dbReference>
<keyword evidence="3" id="KW-0460">Magnesium</keyword>
<reference evidence="5" key="1">
    <citation type="submission" date="2023-03" db="EMBL/GenBank/DDBJ databases">
        <authorList>
            <person name="Steffen K."/>
            <person name="Cardenas P."/>
        </authorList>
    </citation>
    <scope>NUCLEOTIDE SEQUENCE</scope>
</reference>
<feature type="domain" description="Mandelate racemase/muconate lactonizing enzyme C-terminal" evidence="4">
    <location>
        <begin position="149"/>
        <end position="253"/>
    </location>
</feature>
<evidence type="ECO:0000256" key="2">
    <source>
        <dbReference type="ARBA" id="ARBA00022723"/>
    </source>
</evidence>
<evidence type="ECO:0000313" key="6">
    <source>
        <dbReference type="Proteomes" id="UP001174909"/>
    </source>
</evidence>
<dbReference type="SUPFAM" id="SSF54826">
    <property type="entry name" value="Enolase N-terminal domain-like"/>
    <property type="match status" value="1"/>
</dbReference>
<sequence>MVLLNLHPRRLVRVENVRIERIEWARLTGERPRKAGCNSRLGEHGLHVRPAIARITTTDGASGFGFSPISREKAQAIVGSQLSDAFDAETGVTEEFRMLEYPLWDLVGKLAEKPVYAMLSGENGAFRAPCYDTSLYIDDLHLEDNAEAAALIASEALEGKARGHNAYKIKVGRGAMHMPLDKGTQRDIDVIHAVREAVGPDASILIDANNGYNLNLTKQVLGGTADANVYWMEEAFHEDARVYSLLKEWLNVEGLETRIADGEGGASPNLVDWAKDGLIDIVQYDIFYPWLLTLA</sequence>
<dbReference type="Pfam" id="PF13378">
    <property type="entry name" value="MR_MLE_C"/>
    <property type="match status" value="1"/>
</dbReference>
<dbReference type="InterPro" id="IPR046945">
    <property type="entry name" value="RHMD-like"/>
</dbReference>
<dbReference type="Gene3D" id="3.20.20.120">
    <property type="entry name" value="Enolase-like C-terminal domain"/>
    <property type="match status" value="1"/>
</dbReference>
<proteinExistence type="predicted"/>
<organism evidence="5 6">
    <name type="scientific">Geodia barretti</name>
    <name type="common">Barrett's horny sponge</name>
    <dbReference type="NCBI Taxonomy" id="519541"/>
    <lineage>
        <taxon>Eukaryota</taxon>
        <taxon>Metazoa</taxon>
        <taxon>Porifera</taxon>
        <taxon>Demospongiae</taxon>
        <taxon>Heteroscleromorpha</taxon>
        <taxon>Tetractinellida</taxon>
        <taxon>Astrophorina</taxon>
        <taxon>Geodiidae</taxon>
        <taxon>Geodia</taxon>
    </lineage>
</organism>
<evidence type="ECO:0000256" key="1">
    <source>
        <dbReference type="ARBA" id="ARBA00001946"/>
    </source>
</evidence>
<keyword evidence="2" id="KW-0479">Metal-binding</keyword>